<dbReference type="Proteomes" id="UP000002601">
    <property type="component" value="Chromosome"/>
</dbReference>
<feature type="domain" description="Rhodanese" evidence="2">
    <location>
        <begin position="45"/>
        <end position="143"/>
    </location>
</feature>
<dbReference type="Pfam" id="PF00581">
    <property type="entry name" value="Rhodanese"/>
    <property type="match status" value="1"/>
</dbReference>
<dbReference type="InterPro" id="IPR036873">
    <property type="entry name" value="Rhodanese-like_dom_sf"/>
</dbReference>
<evidence type="ECO:0000313" key="4">
    <source>
        <dbReference type="Proteomes" id="UP000002601"/>
    </source>
</evidence>
<dbReference type="KEGG" id="dsa:Desal_2989"/>
<reference evidence="3 4" key="1">
    <citation type="submission" date="2009-06" db="EMBL/GenBank/DDBJ databases">
        <title>Complete sequence of Desulfovibrio salexigens DSM 2638.</title>
        <authorList>
            <consortium name="US DOE Joint Genome Institute"/>
            <person name="Lucas S."/>
            <person name="Copeland A."/>
            <person name="Lapidus A."/>
            <person name="Glavina del Rio T."/>
            <person name="Tice H."/>
            <person name="Bruce D."/>
            <person name="Goodwin L."/>
            <person name="Pitluck S."/>
            <person name="Munk A.C."/>
            <person name="Brettin T."/>
            <person name="Detter J.C."/>
            <person name="Han C."/>
            <person name="Tapia R."/>
            <person name="Larimer F."/>
            <person name="Land M."/>
            <person name="Hauser L."/>
            <person name="Kyrpides N."/>
            <person name="Anderson I."/>
            <person name="Wall J.D."/>
            <person name="Arkin A.P."/>
            <person name="Dehal P."/>
            <person name="Chivian D."/>
            <person name="Giles B."/>
            <person name="Hazen T.C."/>
        </authorList>
    </citation>
    <scope>NUCLEOTIDE SEQUENCE [LARGE SCALE GENOMIC DNA]</scope>
    <source>
        <strain evidence="4">ATCC 14822 / DSM 2638 / NCIMB 8403 / VKM B-1763</strain>
    </source>
</reference>
<dbReference type="AlphaFoldDB" id="C6C0U4"/>
<dbReference type="RefSeq" id="WP_015852857.1">
    <property type="nucleotide sequence ID" value="NC_012881.1"/>
</dbReference>
<keyword evidence="1" id="KW-0732">Signal</keyword>
<protein>
    <submittedName>
        <fullName evidence="3">ThiF</fullName>
    </submittedName>
</protein>
<dbReference type="SUPFAM" id="SSF52821">
    <property type="entry name" value="Rhodanese/Cell cycle control phosphatase"/>
    <property type="match status" value="1"/>
</dbReference>
<feature type="signal peptide" evidence="1">
    <location>
        <begin position="1"/>
        <end position="26"/>
    </location>
</feature>
<accession>C6C0U4</accession>
<dbReference type="eggNOG" id="COG2897">
    <property type="taxonomic scope" value="Bacteria"/>
</dbReference>
<dbReference type="HOGENOM" id="CLU_130867_0_0_7"/>
<evidence type="ECO:0000259" key="2">
    <source>
        <dbReference type="PROSITE" id="PS50206"/>
    </source>
</evidence>
<dbReference type="CDD" id="cd00158">
    <property type="entry name" value="RHOD"/>
    <property type="match status" value="1"/>
</dbReference>
<dbReference type="InterPro" id="IPR001763">
    <property type="entry name" value="Rhodanese-like_dom"/>
</dbReference>
<dbReference type="PROSITE" id="PS50206">
    <property type="entry name" value="RHODANESE_3"/>
    <property type="match status" value="1"/>
</dbReference>
<gene>
    <name evidence="3" type="ordered locus">Desal_2989</name>
</gene>
<dbReference type="STRING" id="526222.Desal_2989"/>
<dbReference type="OrthoDB" id="9800872at2"/>
<feature type="chain" id="PRO_5002962868" evidence="1">
    <location>
        <begin position="27"/>
        <end position="144"/>
    </location>
</feature>
<proteinExistence type="predicted"/>
<organism evidence="3 4">
    <name type="scientific">Maridesulfovibrio salexigens (strain ATCC 14822 / DSM 2638 / NCIMB 8403 / VKM B-1763)</name>
    <name type="common">Desulfovibrio salexigens</name>
    <dbReference type="NCBI Taxonomy" id="526222"/>
    <lineage>
        <taxon>Bacteria</taxon>
        <taxon>Pseudomonadati</taxon>
        <taxon>Thermodesulfobacteriota</taxon>
        <taxon>Desulfovibrionia</taxon>
        <taxon>Desulfovibrionales</taxon>
        <taxon>Desulfovibrionaceae</taxon>
        <taxon>Maridesulfovibrio</taxon>
    </lineage>
</organism>
<evidence type="ECO:0000256" key="1">
    <source>
        <dbReference type="SAM" id="SignalP"/>
    </source>
</evidence>
<dbReference type="Gene3D" id="3.40.250.10">
    <property type="entry name" value="Rhodanese-like domain"/>
    <property type="match status" value="1"/>
</dbReference>
<dbReference type="EMBL" id="CP001649">
    <property type="protein sequence ID" value="ACS81041.1"/>
    <property type="molecule type" value="Genomic_DNA"/>
</dbReference>
<keyword evidence="4" id="KW-1185">Reference proteome</keyword>
<name>C6C0U4_MARSD</name>
<sequence>MTFSKKMMVMLGLAALLLCVAGNAFAMKDSYNYMSPAALQNAIDTKADVAIVDIQVAEEFKSHHIKGAIETCAYPVKTVADTEKLNTTLNSLKSSTQPVVVICPRGKGGAERTVDYLAKQGISPYRLFILTNGQDGWPYAVESN</sequence>
<evidence type="ECO:0000313" key="3">
    <source>
        <dbReference type="EMBL" id="ACS81041.1"/>
    </source>
</evidence>